<evidence type="ECO:0000313" key="8">
    <source>
        <dbReference type="EMBL" id="MBB4005860.1"/>
    </source>
</evidence>
<feature type="transmembrane region" description="Helical" evidence="7">
    <location>
        <begin position="304"/>
        <end position="322"/>
    </location>
</feature>
<feature type="transmembrane region" description="Helical" evidence="7">
    <location>
        <begin position="60"/>
        <end position="77"/>
    </location>
</feature>
<keyword evidence="4 7" id="KW-0812">Transmembrane</keyword>
<dbReference type="AlphaFoldDB" id="A0A7W6HIG8"/>
<feature type="transmembrane region" description="Helical" evidence="7">
    <location>
        <begin position="113"/>
        <end position="134"/>
    </location>
</feature>
<evidence type="ECO:0000256" key="2">
    <source>
        <dbReference type="ARBA" id="ARBA00007977"/>
    </source>
</evidence>
<evidence type="ECO:0000256" key="6">
    <source>
        <dbReference type="ARBA" id="ARBA00023136"/>
    </source>
</evidence>
<feature type="transmembrane region" description="Helical" evidence="7">
    <location>
        <begin position="240"/>
        <end position="258"/>
    </location>
</feature>
<feature type="transmembrane region" description="Helical" evidence="7">
    <location>
        <begin position="270"/>
        <end position="292"/>
    </location>
</feature>
<feature type="transmembrane region" description="Helical" evidence="7">
    <location>
        <begin position="213"/>
        <end position="234"/>
    </location>
</feature>
<feature type="transmembrane region" description="Helical" evidence="7">
    <location>
        <begin position="28"/>
        <end position="48"/>
    </location>
</feature>
<gene>
    <name evidence="8" type="ORF">GGQ71_000096</name>
</gene>
<evidence type="ECO:0000313" key="9">
    <source>
        <dbReference type="Proteomes" id="UP000544107"/>
    </source>
</evidence>
<comment type="similarity">
    <text evidence="2">Belongs to the UPF0324 family.</text>
</comment>
<feature type="transmembrane region" description="Helical" evidence="7">
    <location>
        <begin position="174"/>
        <end position="201"/>
    </location>
</feature>
<dbReference type="EMBL" id="JACIED010000001">
    <property type="protein sequence ID" value="MBB4005860.1"/>
    <property type="molecule type" value="Genomic_DNA"/>
</dbReference>
<dbReference type="GO" id="GO:0005886">
    <property type="term" value="C:plasma membrane"/>
    <property type="evidence" value="ECO:0007669"/>
    <property type="project" value="UniProtKB-SubCell"/>
</dbReference>
<feature type="transmembrane region" description="Helical" evidence="7">
    <location>
        <begin position="334"/>
        <end position="356"/>
    </location>
</feature>
<evidence type="ECO:0000256" key="7">
    <source>
        <dbReference type="SAM" id="Phobius"/>
    </source>
</evidence>
<dbReference type="RefSeq" id="WP_083943280.1">
    <property type="nucleotide sequence ID" value="NZ_JACIED010000001.1"/>
</dbReference>
<protein>
    <submittedName>
        <fullName evidence="8">Putative integral membrane protein (TIGR00698 family)</fullName>
    </submittedName>
</protein>
<evidence type="ECO:0000256" key="5">
    <source>
        <dbReference type="ARBA" id="ARBA00022989"/>
    </source>
</evidence>
<organism evidence="8 9">
    <name type="scientific">Allorhizobium taibaishanense</name>
    <dbReference type="NCBI Taxonomy" id="887144"/>
    <lineage>
        <taxon>Bacteria</taxon>
        <taxon>Pseudomonadati</taxon>
        <taxon>Pseudomonadota</taxon>
        <taxon>Alphaproteobacteria</taxon>
        <taxon>Hyphomicrobiales</taxon>
        <taxon>Rhizobiaceae</taxon>
        <taxon>Rhizobium/Agrobacterium group</taxon>
        <taxon>Allorhizobium</taxon>
    </lineage>
</organism>
<evidence type="ECO:0000256" key="4">
    <source>
        <dbReference type="ARBA" id="ARBA00022692"/>
    </source>
</evidence>
<name>A0A7W6HIG8_9HYPH</name>
<dbReference type="OrthoDB" id="5393513at2"/>
<comment type="caution">
    <text evidence="8">The sequence shown here is derived from an EMBL/GenBank/DDBJ whole genome shotgun (WGS) entry which is preliminary data.</text>
</comment>
<dbReference type="Proteomes" id="UP000544107">
    <property type="component" value="Unassembled WGS sequence"/>
</dbReference>
<keyword evidence="5 7" id="KW-1133">Transmembrane helix</keyword>
<reference evidence="8 9" key="1">
    <citation type="submission" date="2020-08" db="EMBL/GenBank/DDBJ databases">
        <title>Genomic Encyclopedia of Type Strains, Phase IV (KMG-IV): sequencing the most valuable type-strain genomes for metagenomic binning, comparative biology and taxonomic classification.</title>
        <authorList>
            <person name="Goeker M."/>
        </authorList>
    </citation>
    <scope>NUCLEOTIDE SEQUENCE [LARGE SCALE GENOMIC DNA]</scope>
    <source>
        <strain evidence="8 9">DSM 100021</strain>
    </source>
</reference>
<dbReference type="PANTHER" id="PTHR30106:SF2">
    <property type="entry name" value="UPF0324 INNER MEMBRANE PROTEIN YEIH"/>
    <property type="match status" value="1"/>
</dbReference>
<accession>A0A7W6HIG8</accession>
<feature type="transmembrane region" description="Helical" evidence="7">
    <location>
        <begin position="89"/>
        <end position="107"/>
    </location>
</feature>
<sequence>MRTSSHSGTATDRFISPESIGRGRLSRLLPGIALATGVSLCGYGVTYGLQWATGVMPVDPLVWCILLGTLVNSLLALSPKVQPGVHFCAKIVLEAAIVLLGASISLQEIAGDGLALVLGIMALVCCGLVSSYGIGRLLGLSHRPALLVACGNSICGNSAIMAAAPVIGADANEVASSIAFTAVLGILVVLLLPLLGALAGLDARHYGMVAGMVVYAVPQVLAATSSFGLVSLHVGTLVKLVRVMMLGPVLLALGMISSRRGEGREGAAKIGFAHLAPWFILGFLAMMLARSAGLLPQGLIAPSQHISGFFTTLSMAALGLQVNLRGLLASGGRVLAAGSLSIMALTGIALMISGLMG</sequence>
<dbReference type="PANTHER" id="PTHR30106">
    <property type="entry name" value="INNER MEMBRANE PROTEIN YEIH-RELATED"/>
    <property type="match status" value="1"/>
</dbReference>
<evidence type="ECO:0000256" key="1">
    <source>
        <dbReference type="ARBA" id="ARBA00004651"/>
    </source>
</evidence>
<keyword evidence="6 7" id="KW-0472">Membrane</keyword>
<dbReference type="InterPro" id="IPR018383">
    <property type="entry name" value="UPF0324_pro"/>
</dbReference>
<comment type="subcellular location">
    <subcellularLocation>
        <location evidence="1">Cell membrane</location>
        <topology evidence="1">Multi-pass membrane protein</topology>
    </subcellularLocation>
</comment>
<keyword evidence="3" id="KW-1003">Cell membrane</keyword>
<evidence type="ECO:0000256" key="3">
    <source>
        <dbReference type="ARBA" id="ARBA00022475"/>
    </source>
</evidence>
<proteinExistence type="inferred from homology"/>
<feature type="transmembrane region" description="Helical" evidence="7">
    <location>
        <begin position="146"/>
        <end position="168"/>
    </location>
</feature>
<dbReference type="Pfam" id="PF03601">
    <property type="entry name" value="Cons_hypoth698"/>
    <property type="match status" value="1"/>
</dbReference>